<dbReference type="Proteomes" id="UP001196413">
    <property type="component" value="Unassembled WGS sequence"/>
</dbReference>
<comment type="caution">
    <text evidence="1">The sequence shown here is derived from an EMBL/GenBank/DDBJ whole genome shotgun (WGS) entry which is preliminary data.</text>
</comment>
<protein>
    <submittedName>
        <fullName evidence="1">Uncharacterized protein</fullName>
    </submittedName>
</protein>
<evidence type="ECO:0000313" key="2">
    <source>
        <dbReference type="Proteomes" id="UP001196413"/>
    </source>
</evidence>
<dbReference type="Gene3D" id="3.50.50.60">
    <property type="entry name" value="FAD/NAD(P)-binding domain"/>
    <property type="match status" value="1"/>
</dbReference>
<name>A0AAD5MXT6_PARTN</name>
<dbReference type="InterPro" id="IPR036188">
    <property type="entry name" value="FAD/NAD-bd_sf"/>
</dbReference>
<evidence type="ECO:0000313" key="1">
    <source>
        <dbReference type="EMBL" id="KAJ1355699.1"/>
    </source>
</evidence>
<reference evidence="1" key="1">
    <citation type="submission" date="2021-06" db="EMBL/GenBank/DDBJ databases">
        <title>Parelaphostrongylus tenuis whole genome reference sequence.</title>
        <authorList>
            <person name="Garwood T.J."/>
            <person name="Larsen P.A."/>
            <person name="Fountain-Jones N.M."/>
            <person name="Garbe J.R."/>
            <person name="Macchietto M.G."/>
            <person name="Kania S.A."/>
            <person name="Gerhold R.W."/>
            <person name="Richards J.E."/>
            <person name="Wolf T.M."/>
        </authorList>
    </citation>
    <scope>NUCLEOTIDE SEQUENCE</scope>
    <source>
        <strain evidence="1">MNPRO001-30</strain>
        <tissue evidence="1">Meninges</tissue>
    </source>
</reference>
<dbReference type="AlphaFoldDB" id="A0AAD5MXT6"/>
<keyword evidence="2" id="KW-1185">Reference proteome</keyword>
<gene>
    <name evidence="1" type="ORF">KIN20_013199</name>
</gene>
<organism evidence="1 2">
    <name type="scientific">Parelaphostrongylus tenuis</name>
    <name type="common">Meningeal worm</name>
    <dbReference type="NCBI Taxonomy" id="148309"/>
    <lineage>
        <taxon>Eukaryota</taxon>
        <taxon>Metazoa</taxon>
        <taxon>Ecdysozoa</taxon>
        <taxon>Nematoda</taxon>
        <taxon>Chromadorea</taxon>
        <taxon>Rhabditida</taxon>
        <taxon>Rhabditina</taxon>
        <taxon>Rhabditomorpha</taxon>
        <taxon>Strongyloidea</taxon>
        <taxon>Metastrongylidae</taxon>
        <taxon>Parelaphostrongylus</taxon>
    </lineage>
</organism>
<proteinExistence type="predicted"/>
<accession>A0AAD5MXT6</accession>
<dbReference type="EMBL" id="JAHQIW010002554">
    <property type="protein sequence ID" value="KAJ1355699.1"/>
    <property type="molecule type" value="Genomic_DNA"/>
</dbReference>
<sequence>MACIMGQNPQLFSKRVLLLERGKVSSLPNTPPEHYSNRVSAVSPASIEMFKKIFDRLLSRTGCVETYSVL</sequence>